<dbReference type="Proteomes" id="UP000664857">
    <property type="component" value="Unassembled WGS sequence"/>
</dbReference>
<dbReference type="Pfam" id="PF19385">
    <property type="entry name" value="DUF5960"/>
    <property type="match status" value="1"/>
</dbReference>
<accession>A0ABS3HVX2</accession>
<sequence length="104" mass="12311">MTHFSGQSIVEVPSITSSIFYPYSEKFKEAYVKHFNTDIEFIDGMNKMLIEMIKTRKDYFVLLPQYSKTGRMVYFKFDIKVGAPSKNETGPIRYLYDFEKCYEV</sequence>
<organism evidence="1 2">
    <name type="scientific">Candidatus Vagococcus giribetii</name>
    <dbReference type="NCBI Taxonomy" id="2230876"/>
    <lineage>
        <taxon>Bacteria</taxon>
        <taxon>Bacillati</taxon>
        <taxon>Bacillota</taxon>
        <taxon>Bacilli</taxon>
        <taxon>Lactobacillales</taxon>
        <taxon>Enterococcaceae</taxon>
        <taxon>Vagococcus</taxon>
    </lineage>
</organism>
<protein>
    <submittedName>
        <fullName evidence="1">Uncharacterized protein</fullName>
    </submittedName>
</protein>
<comment type="caution">
    <text evidence="1">The sequence shown here is derived from an EMBL/GenBank/DDBJ whole genome shotgun (WGS) entry which is preliminary data.</text>
</comment>
<dbReference type="InterPro" id="IPR046004">
    <property type="entry name" value="DUF5960"/>
</dbReference>
<evidence type="ECO:0000313" key="1">
    <source>
        <dbReference type="EMBL" id="MBO0477889.1"/>
    </source>
</evidence>
<evidence type="ECO:0000313" key="2">
    <source>
        <dbReference type="Proteomes" id="UP000664857"/>
    </source>
</evidence>
<dbReference type="EMBL" id="JAFLVX010000038">
    <property type="protein sequence ID" value="MBO0477889.1"/>
    <property type="molecule type" value="Genomic_DNA"/>
</dbReference>
<name>A0ABS3HVX2_9ENTE</name>
<reference evidence="1 2" key="1">
    <citation type="submission" date="2021-03" db="EMBL/GenBank/DDBJ databases">
        <title>Enterococcal diversity collection.</title>
        <authorList>
            <person name="Gilmore M.S."/>
            <person name="Schwartzman J."/>
            <person name="Van Tyne D."/>
            <person name="Martin M."/>
            <person name="Earl A.M."/>
            <person name="Manson A.L."/>
            <person name="Straub T."/>
            <person name="Salamzade R."/>
            <person name="Saavedra J."/>
            <person name="Lebreton F."/>
            <person name="Prichula J."/>
            <person name="Schaufler K."/>
            <person name="Gaca A."/>
            <person name="Sgardioli B."/>
            <person name="Wagenaar J."/>
            <person name="Strong T."/>
        </authorList>
    </citation>
    <scope>NUCLEOTIDE SEQUENCE [LARGE SCALE GENOMIC DNA]</scope>
    <source>
        <strain evidence="1 2">DIV0080</strain>
    </source>
</reference>
<proteinExistence type="predicted"/>
<keyword evidence="2" id="KW-1185">Reference proteome</keyword>
<dbReference type="RefSeq" id="WP_206968266.1">
    <property type="nucleotide sequence ID" value="NZ_JAFLVX010000038.1"/>
</dbReference>
<gene>
    <name evidence="1" type="ORF">DOK76_12475</name>
</gene>